<feature type="region of interest" description="Disordered" evidence="1">
    <location>
        <begin position="37"/>
        <end position="97"/>
    </location>
</feature>
<dbReference type="Proteomes" id="UP000319663">
    <property type="component" value="Unassembled WGS sequence"/>
</dbReference>
<protein>
    <submittedName>
        <fullName evidence="3">Uncharacterized protein</fullName>
    </submittedName>
</protein>
<sequence>MKPLTFLMLLLPSAALAADTNASSEEPTELLEVRQLGGQGAAPVGGGAGGAAEPAAATATTTTTAGDTKTATSIPDQWEEASPGTIGMGTLTGSPGATHTVQLRNEGTLGQTPWIGMAIGLTFTALAAVTFG</sequence>
<dbReference type="EMBL" id="VIFY01000043">
    <property type="protein sequence ID" value="TQB73483.1"/>
    <property type="molecule type" value="Genomic_DNA"/>
</dbReference>
<proteinExistence type="predicted"/>
<dbReference type="OrthoDB" id="4349001at2759"/>
<feature type="chain" id="PRO_5021194416" evidence="2">
    <location>
        <begin position="18"/>
        <end position="132"/>
    </location>
</feature>
<evidence type="ECO:0000256" key="2">
    <source>
        <dbReference type="SAM" id="SignalP"/>
    </source>
</evidence>
<feature type="compositionally biased region" description="Gly residues" evidence="1">
    <location>
        <begin position="37"/>
        <end position="50"/>
    </location>
</feature>
<dbReference type="AlphaFoldDB" id="A0A507QY13"/>
<evidence type="ECO:0000313" key="3">
    <source>
        <dbReference type="EMBL" id="TQB73483.1"/>
    </source>
</evidence>
<evidence type="ECO:0000313" key="4">
    <source>
        <dbReference type="Proteomes" id="UP000319663"/>
    </source>
</evidence>
<keyword evidence="2" id="KW-0732">Signal</keyword>
<name>A0A507QY13_MONPU</name>
<organism evidence="3 4">
    <name type="scientific">Monascus purpureus</name>
    <name type="common">Red mold</name>
    <name type="synonym">Monascus anka</name>
    <dbReference type="NCBI Taxonomy" id="5098"/>
    <lineage>
        <taxon>Eukaryota</taxon>
        <taxon>Fungi</taxon>
        <taxon>Dikarya</taxon>
        <taxon>Ascomycota</taxon>
        <taxon>Pezizomycotina</taxon>
        <taxon>Eurotiomycetes</taxon>
        <taxon>Eurotiomycetidae</taxon>
        <taxon>Eurotiales</taxon>
        <taxon>Aspergillaceae</taxon>
        <taxon>Monascus</taxon>
    </lineage>
</organism>
<keyword evidence="4" id="KW-1185">Reference proteome</keyword>
<feature type="signal peptide" evidence="2">
    <location>
        <begin position="1"/>
        <end position="17"/>
    </location>
</feature>
<reference evidence="3 4" key="1">
    <citation type="submission" date="2019-06" db="EMBL/GenBank/DDBJ databases">
        <title>Wine fermentation using esterase from Monascus purpureus.</title>
        <authorList>
            <person name="Geng C."/>
            <person name="Zhang Y."/>
        </authorList>
    </citation>
    <scope>NUCLEOTIDE SEQUENCE [LARGE SCALE GENOMIC DNA]</scope>
    <source>
        <strain evidence="3">HQ1</strain>
    </source>
</reference>
<dbReference type="STRING" id="5098.A0A507QY13"/>
<comment type="caution">
    <text evidence="3">The sequence shown here is derived from an EMBL/GenBank/DDBJ whole genome shotgun (WGS) entry which is preliminary data.</text>
</comment>
<evidence type="ECO:0000256" key="1">
    <source>
        <dbReference type="SAM" id="MobiDB-lite"/>
    </source>
</evidence>
<feature type="compositionally biased region" description="Low complexity" evidence="1">
    <location>
        <begin position="51"/>
        <end position="72"/>
    </location>
</feature>
<accession>A0A507QY13</accession>
<gene>
    <name evidence="3" type="ORF">MPDQ_005793</name>
</gene>